<feature type="domain" description="Calcineurin-like phosphoesterase" evidence="3">
    <location>
        <begin position="41"/>
        <end position="226"/>
    </location>
</feature>
<dbReference type="EMBL" id="JAEAGR010000011">
    <property type="protein sequence ID" value="MBH1941481.1"/>
    <property type="molecule type" value="Genomic_DNA"/>
</dbReference>
<dbReference type="GO" id="GO:0046872">
    <property type="term" value="F:metal ion binding"/>
    <property type="evidence" value="ECO:0007669"/>
    <property type="project" value="UniProtKB-KW"/>
</dbReference>
<sequence length="289" mass="32963">MNYIIIILGLLILWSLIEQKLLVTSSYELTTDKLGGNETISFVVLADLHNHTFGKNNNRLLNEIDRLSPELIIIAGDLITKRMKCIPGNAHRLVEELAKKYKIYYAYGNHEEYFEALCASEDKTEAELYSSWREYKERLNQIGVIFLDNNSCLIHKNNLRFRITGLTLGIEHYEKHKKVDLTNDIIESKIGKSKKKLYEILIAHNPVFFQSYAGWGADLTLSGHAHGGLIRLPFLGGLISPQVKFFPKYDAGLYTEDNKVMILSRGLGSHSGMLRLFNRPELIHITLKG</sequence>
<dbReference type="PANTHER" id="PTHR31302">
    <property type="entry name" value="TRANSMEMBRANE PROTEIN WITH METALLOPHOSPHOESTERASE DOMAIN-RELATED"/>
    <property type="match status" value="1"/>
</dbReference>
<reference evidence="4" key="1">
    <citation type="submission" date="2020-12" db="EMBL/GenBank/DDBJ databases">
        <title>M. sibirica DSM 26468T genome.</title>
        <authorList>
            <person name="Thieme N."/>
            <person name="Rettenmaier R."/>
            <person name="Zverlov V."/>
            <person name="Liebl W."/>
        </authorList>
    </citation>
    <scope>NUCLEOTIDE SEQUENCE</scope>
    <source>
        <strain evidence="4">DSM 26468</strain>
    </source>
</reference>
<keyword evidence="1" id="KW-0479">Metal-binding</keyword>
<evidence type="ECO:0000256" key="1">
    <source>
        <dbReference type="ARBA" id="ARBA00022723"/>
    </source>
</evidence>
<dbReference type="GO" id="GO:0016020">
    <property type="term" value="C:membrane"/>
    <property type="evidence" value="ECO:0007669"/>
    <property type="project" value="GOC"/>
</dbReference>
<dbReference type="SUPFAM" id="SSF56300">
    <property type="entry name" value="Metallo-dependent phosphatases"/>
    <property type="match status" value="1"/>
</dbReference>
<evidence type="ECO:0000259" key="3">
    <source>
        <dbReference type="Pfam" id="PF00149"/>
    </source>
</evidence>
<dbReference type="RefSeq" id="WP_197661693.1">
    <property type="nucleotide sequence ID" value="NZ_JAEAGR010000011.1"/>
</dbReference>
<evidence type="ECO:0000313" key="4">
    <source>
        <dbReference type="EMBL" id="MBH1941481.1"/>
    </source>
</evidence>
<dbReference type="GO" id="GO:0009245">
    <property type="term" value="P:lipid A biosynthetic process"/>
    <property type="evidence" value="ECO:0007669"/>
    <property type="project" value="TreeGrafter"/>
</dbReference>
<dbReference type="Proteomes" id="UP000623269">
    <property type="component" value="Unassembled WGS sequence"/>
</dbReference>
<protein>
    <submittedName>
        <fullName evidence="4">Metallophosphoesterase</fullName>
    </submittedName>
</protein>
<gene>
    <name evidence="4" type="ORF">I5677_11310</name>
</gene>
<dbReference type="InterPro" id="IPR029052">
    <property type="entry name" value="Metallo-depent_PP-like"/>
</dbReference>
<dbReference type="Gene3D" id="3.60.21.10">
    <property type="match status" value="1"/>
</dbReference>
<evidence type="ECO:0000313" key="5">
    <source>
        <dbReference type="Proteomes" id="UP000623269"/>
    </source>
</evidence>
<name>A0A8J7KTK4_9FIRM</name>
<accession>A0A8J7KTK4</accession>
<dbReference type="InterPro" id="IPR051158">
    <property type="entry name" value="Metallophosphoesterase_sf"/>
</dbReference>
<keyword evidence="5" id="KW-1185">Reference proteome</keyword>
<dbReference type="PANTHER" id="PTHR31302:SF31">
    <property type="entry name" value="PHOSPHODIESTERASE YAEI"/>
    <property type="match status" value="1"/>
</dbReference>
<dbReference type="InterPro" id="IPR004843">
    <property type="entry name" value="Calcineurin-like_PHP"/>
</dbReference>
<dbReference type="GO" id="GO:0008758">
    <property type="term" value="F:UDP-2,3-diacylglucosamine hydrolase activity"/>
    <property type="evidence" value="ECO:0007669"/>
    <property type="project" value="TreeGrafter"/>
</dbReference>
<proteinExistence type="predicted"/>
<organism evidence="4 5">
    <name type="scientific">Mobilitalea sibirica</name>
    <dbReference type="NCBI Taxonomy" id="1462919"/>
    <lineage>
        <taxon>Bacteria</taxon>
        <taxon>Bacillati</taxon>
        <taxon>Bacillota</taxon>
        <taxon>Clostridia</taxon>
        <taxon>Lachnospirales</taxon>
        <taxon>Lachnospiraceae</taxon>
        <taxon>Mobilitalea</taxon>
    </lineage>
</organism>
<evidence type="ECO:0000256" key="2">
    <source>
        <dbReference type="ARBA" id="ARBA00022801"/>
    </source>
</evidence>
<keyword evidence="2" id="KW-0378">Hydrolase</keyword>
<dbReference type="AlphaFoldDB" id="A0A8J7KTK4"/>
<comment type="caution">
    <text evidence="4">The sequence shown here is derived from an EMBL/GenBank/DDBJ whole genome shotgun (WGS) entry which is preliminary data.</text>
</comment>
<dbReference type="Pfam" id="PF00149">
    <property type="entry name" value="Metallophos"/>
    <property type="match status" value="1"/>
</dbReference>